<dbReference type="Proteomes" id="UP000507470">
    <property type="component" value="Unassembled WGS sequence"/>
</dbReference>
<evidence type="ECO:0000313" key="12">
    <source>
        <dbReference type="EMBL" id="CAC5379552.1"/>
    </source>
</evidence>
<evidence type="ECO:0000256" key="2">
    <source>
        <dbReference type="ARBA" id="ARBA00006513"/>
    </source>
</evidence>
<feature type="transmembrane region" description="Helical" evidence="11">
    <location>
        <begin position="69"/>
        <end position="90"/>
    </location>
</feature>
<protein>
    <submittedName>
        <fullName evidence="12">Uncharacterized protein</fullName>
    </submittedName>
</protein>
<feature type="transmembrane region" description="Helical" evidence="11">
    <location>
        <begin position="492"/>
        <end position="512"/>
    </location>
</feature>
<evidence type="ECO:0000256" key="7">
    <source>
        <dbReference type="ARBA" id="ARBA00022989"/>
    </source>
</evidence>
<keyword evidence="4" id="KW-1003">Cell membrane</keyword>
<keyword evidence="13" id="KW-1185">Reference proteome</keyword>
<keyword evidence="5 11" id="KW-0812">Transmembrane</keyword>
<dbReference type="EMBL" id="CACVKT020002744">
    <property type="protein sequence ID" value="CAC5379552.1"/>
    <property type="molecule type" value="Genomic_DNA"/>
</dbReference>
<reference evidence="12 13" key="1">
    <citation type="submission" date="2020-06" db="EMBL/GenBank/DDBJ databases">
        <authorList>
            <person name="Li R."/>
            <person name="Bekaert M."/>
        </authorList>
    </citation>
    <scope>NUCLEOTIDE SEQUENCE [LARGE SCALE GENOMIC DNA]</scope>
    <source>
        <strain evidence="13">wild</strain>
    </source>
</reference>
<name>A0A6J8B6K0_MYTCO</name>
<keyword evidence="3" id="KW-0813">Transport</keyword>
<feature type="transmembrane region" description="Helical" evidence="11">
    <location>
        <begin position="333"/>
        <end position="357"/>
    </location>
</feature>
<dbReference type="InterPro" id="IPR004878">
    <property type="entry name" value="Otopetrin"/>
</dbReference>
<feature type="transmembrane region" description="Helical" evidence="11">
    <location>
        <begin position="378"/>
        <end position="397"/>
    </location>
</feature>
<feature type="transmembrane region" description="Helical" evidence="11">
    <location>
        <begin position="409"/>
        <end position="429"/>
    </location>
</feature>
<keyword evidence="8" id="KW-0406">Ion transport</keyword>
<keyword evidence="9 11" id="KW-0472">Membrane</keyword>
<evidence type="ECO:0000256" key="10">
    <source>
        <dbReference type="ARBA" id="ARBA00023303"/>
    </source>
</evidence>
<sequence>MNKAKDWCKAIFILPMTAGNCKNIKHQNYISHDGSIAGLIMLTSLVVILAEVMYICNTFEQKSSTAPEISRPLLIVLNCVGILSCISVGIREEIRKTYILDAESHEKSKSLKLKFLCLFCLGCVVFRILKIAFHVECKVFVHINDSLEGAVLYDISCLSFYVVQTCFIYYFSKYQFVNSLFTFYGLIIIVVTNISSWTYHATSRQNVSATSQNTTYRCSESNSSLSIRRLLHNVSPFTEPMLAEYPLLCLIFLSGIWPRTSNKPCNIEEDNNATYETSEMTALLQSQSSVTRRPITVARKLVLTYCIILISGIISLPRLVIEILRLFEVIGADFFWISSITTIFEHTVLLLALVGCFHAIQHQCRPRKENTSYDIGNVLLILSFIITTGYYTLYIMAKILPVVTKYRSLFIVKSILRIIVLYLQTVYILQMTKYRVTSSRSQYFPVNYICLLIGLINFGYWISDTFIVVQYIYKFQNPAYYSSIHIENTDTFWFPFVMFYRFECFMCFYSLYRS</sequence>
<comment type="subcellular location">
    <subcellularLocation>
        <location evidence="1">Cell membrane</location>
        <topology evidence="1">Multi-pass membrane protein</topology>
    </subcellularLocation>
</comment>
<evidence type="ECO:0000256" key="1">
    <source>
        <dbReference type="ARBA" id="ARBA00004651"/>
    </source>
</evidence>
<keyword evidence="6" id="KW-0375">Hydrogen ion transport</keyword>
<evidence type="ECO:0000256" key="11">
    <source>
        <dbReference type="SAM" id="Phobius"/>
    </source>
</evidence>
<dbReference type="PANTHER" id="PTHR21522:SF32">
    <property type="entry name" value="OTOPETRIN-2"/>
    <property type="match status" value="1"/>
</dbReference>
<evidence type="ECO:0000313" key="13">
    <source>
        <dbReference type="Proteomes" id="UP000507470"/>
    </source>
</evidence>
<organism evidence="12 13">
    <name type="scientific">Mytilus coruscus</name>
    <name type="common">Sea mussel</name>
    <dbReference type="NCBI Taxonomy" id="42192"/>
    <lineage>
        <taxon>Eukaryota</taxon>
        <taxon>Metazoa</taxon>
        <taxon>Spiralia</taxon>
        <taxon>Lophotrochozoa</taxon>
        <taxon>Mollusca</taxon>
        <taxon>Bivalvia</taxon>
        <taxon>Autobranchia</taxon>
        <taxon>Pteriomorphia</taxon>
        <taxon>Mytilida</taxon>
        <taxon>Mytiloidea</taxon>
        <taxon>Mytilidae</taxon>
        <taxon>Mytilinae</taxon>
        <taxon>Mytilus</taxon>
    </lineage>
</organism>
<dbReference type="AlphaFoldDB" id="A0A6J8B6K0"/>
<dbReference type="GO" id="GO:0005886">
    <property type="term" value="C:plasma membrane"/>
    <property type="evidence" value="ECO:0007669"/>
    <property type="project" value="UniProtKB-SubCell"/>
</dbReference>
<evidence type="ECO:0000256" key="9">
    <source>
        <dbReference type="ARBA" id="ARBA00023136"/>
    </source>
</evidence>
<feature type="transmembrane region" description="Helical" evidence="11">
    <location>
        <begin position="449"/>
        <end position="472"/>
    </location>
</feature>
<evidence type="ECO:0000256" key="8">
    <source>
        <dbReference type="ARBA" id="ARBA00023065"/>
    </source>
</evidence>
<feature type="transmembrane region" description="Helical" evidence="11">
    <location>
        <begin position="176"/>
        <end position="194"/>
    </location>
</feature>
<accession>A0A6J8B6K0</accession>
<evidence type="ECO:0000256" key="5">
    <source>
        <dbReference type="ARBA" id="ARBA00022692"/>
    </source>
</evidence>
<proteinExistence type="inferred from homology"/>
<dbReference type="GO" id="GO:0015252">
    <property type="term" value="F:proton channel activity"/>
    <property type="evidence" value="ECO:0007669"/>
    <property type="project" value="InterPro"/>
</dbReference>
<dbReference type="OrthoDB" id="6125111at2759"/>
<evidence type="ECO:0000256" key="6">
    <source>
        <dbReference type="ARBA" id="ARBA00022781"/>
    </source>
</evidence>
<feature type="transmembrane region" description="Helical" evidence="11">
    <location>
        <begin position="302"/>
        <end position="321"/>
    </location>
</feature>
<evidence type="ECO:0000256" key="3">
    <source>
        <dbReference type="ARBA" id="ARBA00022448"/>
    </source>
</evidence>
<dbReference type="PANTHER" id="PTHR21522">
    <property type="entry name" value="PROTON CHANNEL OTOP"/>
    <property type="match status" value="1"/>
</dbReference>
<feature type="transmembrane region" description="Helical" evidence="11">
    <location>
        <begin position="150"/>
        <end position="170"/>
    </location>
</feature>
<comment type="similarity">
    <text evidence="2">Belongs to the otopetrin family.</text>
</comment>
<feature type="transmembrane region" description="Helical" evidence="11">
    <location>
        <begin position="110"/>
        <end position="129"/>
    </location>
</feature>
<evidence type="ECO:0000256" key="4">
    <source>
        <dbReference type="ARBA" id="ARBA00022475"/>
    </source>
</evidence>
<dbReference type="Pfam" id="PF03189">
    <property type="entry name" value="Otopetrin"/>
    <property type="match status" value="1"/>
</dbReference>
<keyword evidence="7 11" id="KW-1133">Transmembrane helix</keyword>
<feature type="transmembrane region" description="Helical" evidence="11">
    <location>
        <begin position="36"/>
        <end position="57"/>
    </location>
</feature>
<gene>
    <name evidence="12" type="ORF">MCOR_15609</name>
</gene>
<keyword evidence="10" id="KW-0407">Ion channel</keyword>